<comment type="caution">
    <text evidence="1">The sequence shown here is derived from an EMBL/GenBank/DDBJ whole genome shotgun (WGS) entry which is preliminary data.</text>
</comment>
<name>A0A8H7HKW9_9AGAM</name>
<dbReference type="EMBL" id="JACYCD010000419">
    <property type="protein sequence ID" value="KAF8694633.1"/>
    <property type="molecule type" value="Genomic_DNA"/>
</dbReference>
<feature type="non-terminal residue" evidence="1">
    <location>
        <position position="1"/>
    </location>
</feature>
<protein>
    <submittedName>
        <fullName evidence="1">Uncharacterized protein</fullName>
    </submittedName>
</protein>
<evidence type="ECO:0000313" key="1">
    <source>
        <dbReference type="EMBL" id="KAF8694633.1"/>
    </source>
</evidence>
<accession>A0A8H7HKW9</accession>
<reference evidence="1" key="1">
    <citation type="submission" date="2020-09" db="EMBL/GenBank/DDBJ databases">
        <title>Comparative genome analyses of four rice-infecting Rhizoctonia solani isolates reveal extensive enrichment of homogalacturonan modification genes.</title>
        <authorList>
            <person name="Lee D.-Y."/>
            <person name="Jeon J."/>
            <person name="Kim K.-T."/>
            <person name="Cheong K."/>
            <person name="Song H."/>
            <person name="Choi G."/>
            <person name="Ko J."/>
            <person name="Opiyo S.O."/>
            <person name="Zuo S."/>
            <person name="Madhav S."/>
            <person name="Lee Y.-H."/>
            <person name="Wang G.-L."/>
        </authorList>
    </citation>
    <scope>NUCLEOTIDE SEQUENCE</scope>
    <source>
        <strain evidence="1">AG1-IA WGL</strain>
    </source>
</reference>
<sequence>MGGLGFAGKVDTTAPYDDNLVPEELRRLCVKYGINSDTCVWRKK</sequence>
<evidence type="ECO:0000313" key="2">
    <source>
        <dbReference type="Proteomes" id="UP000602905"/>
    </source>
</evidence>
<dbReference type="Proteomes" id="UP000602905">
    <property type="component" value="Unassembled WGS sequence"/>
</dbReference>
<organism evidence="1 2">
    <name type="scientific">Rhizoctonia solani</name>
    <dbReference type="NCBI Taxonomy" id="456999"/>
    <lineage>
        <taxon>Eukaryota</taxon>
        <taxon>Fungi</taxon>
        <taxon>Dikarya</taxon>
        <taxon>Basidiomycota</taxon>
        <taxon>Agaricomycotina</taxon>
        <taxon>Agaricomycetes</taxon>
        <taxon>Cantharellales</taxon>
        <taxon>Ceratobasidiaceae</taxon>
        <taxon>Rhizoctonia</taxon>
    </lineage>
</organism>
<feature type="non-terminal residue" evidence="1">
    <location>
        <position position="44"/>
    </location>
</feature>
<proteinExistence type="predicted"/>
<dbReference type="AlphaFoldDB" id="A0A8H7HKW9"/>
<gene>
    <name evidence="1" type="ORF">RHS03_08156</name>
</gene>